<dbReference type="Proteomes" id="UP000243797">
    <property type="component" value="Unassembled WGS sequence"/>
</dbReference>
<feature type="domain" description="D-serine dehydratase-like" evidence="3">
    <location>
        <begin position="204"/>
        <end position="322"/>
    </location>
</feature>
<dbReference type="InterPro" id="IPR026956">
    <property type="entry name" value="D-ser_dehydrat-like_dom"/>
</dbReference>
<keyword evidence="5" id="KW-1185">Reference proteome</keyword>
<dbReference type="PANTHER" id="PTHR28004:SF2">
    <property type="entry name" value="D-SERINE DEHYDRATASE"/>
    <property type="match status" value="1"/>
</dbReference>
<proteinExistence type="inferred from homology"/>
<evidence type="ECO:0000313" key="5">
    <source>
        <dbReference type="Proteomes" id="UP000243797"/>
    </source>
</evidence>
<dbReference type="InterPro" id="IPR051466">
    <property type="entry name" value="D-amino_acid_metab_enzyme"/>
</dbReference>
<dbReference type="Gene3D" id="2.40.37.20">
    <property type="entry name" value="D-serine dehydratase-like domain"/>
    <property type="match status" value="1"/>
</dbReference>
<dbReference type="GO" id="GO:0036088">
    <property type="term" value="P:D-serine catabolic process"/>
    <property type="evidence" value="ECO:0007669"/>
    <property type="project" value="TreeGrafter"/>
</dbReference>
<evidence type="ECO:0000259" key="3">
    <source>
        <dbReference type="SMART" id="SM01119"/>
    </source>
</evidence>
<keyword evidence="2" id="KW-0456">Lyase</keyword>
<dbReference type="InterPro" id="IPR042208">
    <property type="entry name" value="D-ser_dehydrat-like_sf"/>
</dbReference>
<sequence length="340" mass="36346">MPRLAAVAHILGPGSITFLVDHPAQVEHLTAFATASPLDWPGTISIMIKLDTGYHRAGLMPQSALLSKLAVAAASSPVISISGVYSHMGHSYSSGSPTEALAFLHAELSEAIAGAETVLAALSSPPAEPLIISIGATPTATATQNLHSASEGSEVATLMAHVKETFQLEIHAGVYPVLDMQQLATVARPSTVEGSPRLSTKNIGLRIMAEVASVYEERERPEALICAGSIALGREPCKSYDGWGVVTPWVEDSGVAYDGKVFNPSEEKTGWIVGRISQEHGILTWEGSPVDHRQLKIGEKIMIWPNHACMAGPSFGWYYVVDSDKDGEVVEDVWVRCRGW</sequence>
<dbReference type="Pfam" id="PF01168">
    <property type="entry name" value="Ala_racemase_N"/>
    <property type="match status" value="1"/>
</dbReference>
<dbReference type="AlphaFoldDB" id="A0A2K1R1V7"/>
<evidence type="ECO:0000313" key="4">
    <source>
        <dbReference type="EMBL" id="PNS21284.1"/>
    </source>
</evidence>
<accession>A0A2K1R1V7</accession>
<evidence type="ECO:0000256" key="1">
    <source>
        <dbReference type="ARBA" id="ARBA00005323"/>
    </source>
</evidence>
<dbReference type="OrthoDB" id="20198at2759"/>
<dbReference type="InParanoid" id="A0A2K1R1V7"/>
<dbReference type="STRING" id="2082308.A0A2K1R1V7"/>
<dbReference type="SUPFAM" id="SSF51419">
    <property type="entry name" value="PLP-binding barrel"/>
    <property type="match status" value="1"/>
</dbReference>
<dbReference type="FunCoup" id="A0A2K1R1V7">
    <property type="interactions" value="29"/>
</dbReference>
<dbReference type="Gene3D" id="3.20.20.10">
    <property type="entry name" value="Alanine racemase"/>
    <property type="match status" value="1"/>
</dbReference>
<dbReference type="Pfam" id="PF14031">
    <property type="entry name" value="D-ser_dehydrat"/>
    <property type="match status" value="1"/>
</dbReference>
<dbReference type="SMART" id="SM01119">
    <property type="entry name" value="D-ser_dehydrat"/>
    <property type="match status" value="1"/>
</dbReference>
<gene>
    <name evidence="4" type="ORF">CAC42_1063</name>
</gene>
<comment type="caution">
    <text evidence="4">The sequence shown here is derived from an EMBL/GenBank/DDBJ whole genome shotgun (WGS) entry which is preliminary data.</text>
</comment>
<comment type="similarity">
    <text evidence="1">Belongs to the DSD1 family.</text>
</comment>
<dbReference type="InterPro" id="IPR029066">
    <property type="entry name" value="PLP-binding_barrel"/>
</dbReference>
<protein>
    <submittedName>
        <fullName evidence="4">Neurofibromin</fullName>
    </submittedName>
</protein>
<evidence type="ECO:0000256" key="2">
    <source>
        <dbReference type="ARBA" id="ARBA00023239"/>
    </source>
</evidence>
<organism evidence="4 5">
    <name type="scientific">Sphaceloma murrayae</name>
    <dbReference type="NCBI Taxonomy" id="2082308"/>
    <lineage>
        <taxon>Eukaryota</taxon>
        <taxon>Fungi</taxon>
        <taxon>Dikarya</taxon>
        <taxon>Ascomycota</taxon>
        <taxon>Pezizomycotina</taxon>
        <taxon>Dothideomycetes</taxon>
        <taxon>Dothideomycetidae</taxon>
        <taxon>Myriangiales</taxon>
        <taxon>Elsinoaceae</taxon>
        <taxon>Sphaceloma</taxon>
    </lineage>
</organism>
<dbReference type="EMBL" id="NKHZ01000011">
    <property type="protein sequence ID" value="PNS21284.1"/>
    <property type="molecule type" value="Genomic_DNA"/>
</dbReference>
<reference evidence="4 5" key="1">
    <citation type="submission" date="2017-06" db="EMBL/GenBank/DDBJ databases">
        <title>Draft genome sequence of a variant of Elsinoe murrayae.</title>
        <authorList>
            <person name="Cheng Q."/>
        </authorList>
    </citation>
    <scope>NUCLEOTIDE SEQUENCE [LARGE SCALE GENOMIC DNA]</scope>
    <source>
        <strain evidence="4 5">CQ-2017a</strain>
    </source>
</reference>
<dbReference type="InterPro" id="IPR001608">
    <property type="entry name" value="Ala_racemase_N"/>
</dbReference>
<dbReference type="PANTHER" id="PTHR28004">
    <property type="entry name" value="ZGC:162816-RELATED"/>
    <property type="match status" value="1"/>
</dbReference>
<dbReference type="GO" id="GO:0008721">
    <property type="term" value="F:D-serine ammonia-lyase activity"/>
    <property type="evidence" value="ECO:0007669"/>
    <property type="project" value="TreeGrafter"/>
</dbReference>
<name>A0A2K1R1V7_9PEZI</name>